<accession>A0ABV9NMF2</accession>
<dbReference type="RefSeq" id="WP_081770064.1">
    <property type="nucleotide sequence ID" value="NZ_JBHSGG010000043.1"/>
</dbReference>
<comment type="caution">
    <text evidence="1">The sequence shown here is derived from an EMBL/GenBank/DDBJ whole genome shotgun (WGS) entry which is preliminary data.</text>
</comment>
<gene>
    <name evidence="1" type="ORF">ACFO3Q_15030</name>
</gene>
<keyword evidence="2" id="KW-1185">Reference proteome</keyword>
<sequence length="97" mass="10869">MDRKIAVERLIQQVKDYANGRAKDVARGAETPRLAALLVQKYGRGVVDAIATAFDDPRAADPISRVVDDETARLDPLWREHDRERWAGHPADVIVHS</sequence>
<reference evidence="2" key="1">
    <citation type="journal article" date="2019" name="Int. J. Syst. Evol. Microbiol.">
        <title>The Global Catalogue of Microorganisms (GCM) 10K type strain sequencing project: providing services to taxonomists for standard genome sequencing and annotation.</title>
        <authorList>
            <consortium name="The Broad Institute Genomics Platform"/>
            <consortium name="The Broad Institute Genome Sequencing Center for Infectious Disease"/>
            <person name="Wu L."/>
            <person name="Ma J."/>
        </authorList>
    </citation>
    <scope>NUCLEOTIDE SEQUENCE [LARGE SCALE GENOMIC DNA]</scope>
    <source>
        <strain evidence="2">CGMCC 1.13574</strain>
    </source>
</reference>
<evidence type="ECO:0000313" key="2">
    <source>
        <dbReference type="Proteomes" id="UP001595892"/>
    </source>
</evidence>
<dbReference type="EMBL" id="JBHSGG010000043">
    <property type="protein sequence ID" value="MFC4729481.1"/>
    <property type="molecule type" value="Genomic_DNA"/>
</dbReference>
<evidence type="ECO:0000313" key="1">
    <source>
        <dbReference type="EMBL" id="MFC4729481.1"/>
    </source>
</evidence>
<protein>
    <submittedName>
        <fullName evidence="1">Uncharacterized protein</fullName>
    </submittedName>
</protein>
<organism evidence="1 2">
    <name type="scientific">Coralloluteibacterium thermophilum</name>
    <dbReference type="NCBI Taxonomy" id="2707049"/>
    <lineage>
        <taxon>Bacteria</taxon>
        <taxon>Pseudomonadati</taxon>
        <taxon>Pseudomonadota</taxon>
        <taxon>Gammaproteobacteria</taxon>
        <taxon>Lysobacterales</taxon>
        <taxon>Lysobacteraceae</taxon>
        <taxon>Coralloluteibacterium</taxon>
    </lineage>
</organism>
<name>A0ABV9NMF2_9GAMM</name>
<proteinExistence type="predicted"/>
<dbReference type="Proteomes" id="UP001595892">
    <property type="component" value="Unassembled WGS sequence"/>
</dbReference>